<protein>
    <submittedName>
        <fullName evidence="8">Uncharacterized protein</fullName>
    </submittedName>
</protein>
<name>A0A553HKQ3_9PEZI</name>
<feature type="active site" description="Charge relay system" evidence="5">
    <location>
        <position position="622"/>
    </location>
</feature>
<feature type="active site" description="Charge relay system" evidence="5">
    <location>
        <position position="660"/>
    </location>
</feature>
<comment type="similarity">
    <text evidence="1 5">Belongs to the peptidase S8 family.</text>
</comment>
<evidence type="ECO:0000256" key="2">
    <source>
        <dbReference type="ARBA" id="ARBA00022670"/>
    </source>
</evidence>
<reference evidence="9" key="1">
    <citation type="submission" date="2019-06" db="EMBL/GenBank/DDBJ databases">
        <title>Draft genome sequence of the griseofulvin-producing fungus Xylaria cubensis strain G536.</title>
        <authorList>
            <person name="Mead M.E."/>
            <person name="Raja H.A."/>
            <person name="Steenwyk J.L."/>
            <person name="Knowles S.L."/>
            <person name="Oberlies N.H."/>
            <person name="Rokas A."/>
        </authorList>
    </citation>
    <scope>NUCLEOTIDE SEQUENCE [LARGE SCALE GENOMIC DNA]</scope>
    <source>
        <strain evidence="9">G536</strain>
    </source>
</reference>
<comment type="caution">
    <text evidence="8">The sequence shown here is derived from an EMBL/GenBank/DDBJ whole genome shotgun (WGS) entry which is preliminary data.</text>
</comment>
<keyword evidence="9" id="KW-1185">Reference proteome</keyword>
<evidence type="ECO:0000313" key="9">
    <source>
        <dbReference type="Proteomes" id="UP000319160"/>
    </source>
</evidence>
<keyword evidence="3 5" id="KW-0378">Hydrolase</keyword>
<gene>
    <name evidence="8" type="ORF">FHL15_010574</name>
</gene>
<evidence type="ECO:0000259" key="6">
    <source>
        <dbReference type="Pfam" id="PF00082"/>
    </source>
</evidence>
<dbReference type="PROSITE" id="PS51892">
    <property type="entry name" value="SUBTILASE"/>
    <property type="match status" value="1"/>
</dbReference>
<evidence type="ECO:0000256" key="5">
    <source>
        <dbReference type="PROSITE-ProRule" id="PRU01240"/>
    </source>
</evidence>
<keyword evidence="4 5" id="KW-0720">Serine protease</keyword>
<dbReference type="PANTHER" id="PTHR43806:SF11">
    <property type="entry name" value="CEREVISIN-RELATED"/>
    <property type="match status" value="1"/>
</dbReference>
<evidence type="ECO:0000256" key="4">
    <source>
        <dbReference type="ARBA" id="ARBA00022825"/>
    </source>
</evidence>
<dbReference type="InterPro" id="IPR000209">
    <property type="entry name" value="Peptidase_S8/S53_dom"/>
</dbReference>
<evidence type="ECO:0000256" key="1">
    <source>
        <dbReference type="ARBA" id="ARBA00011073"/>
    </source>
</evidence>
<dbReference type="OrthoDB" id="3565018at2759"/>
<sequence length="907" mass="102480">MSVHTSRVRTPVPQDSIQFAIESIDNVVEIGKIVTNKNRTAASFCNTLRRVLLSIKTHLQKPHEVHRVESFLNKLERLCSWPRSIRKGATNKWPTLNALKFPSNRDNAANCLRNLAIDVNQVQTRSDIIEKLKTFPAKSLKDEIAEVTQTSTRCVSRGPPRMSHELDDDIERLYNALKQYRTCKTDGPHRDILINIRLNGYRTILENGTSAEFVVHNASAEFGVLFLDHPHAGGGYWQEACIQTCYTRSSELPNIKFADDESQLSTTHLSPMQVPHKLIPCESFCQHISCRQQDLLCLSTRDGEFVHHKRSNATRQWLANQEAVPLASIFVKPELNLYDKSKAILEMLVARATWQFYDSSIIDQGLTSHNIHFICEQRLAVNGIFINEPVLLTRFPENDIGIHDVGDVSSTEMIHDLPKILSLGILLLELETRKTMEKHRENPKICPPGPININTNYKIASNLVATGSNAHPESIISDIDPRSPLRTILPLCIKSGELRTKLQQSLSARKSVPSRINVNNALRSIIYSEIVYPLETWANHYEDLNSVKPLYEVADTPAILRFAPPLIPMPQPASSVNRRDHEYLCEASRKWFDEYEKLRDVLQPKEVEKGSNYNPIKIAVLDTGIRQEEYSYYSECDVHMEYVDFVNAAPDGNTSDNTGHGTAGISLLVKTCPTARLYIARVLKGNSATLADVDTMVKGIDWAVQKNVDIITMAIGFEHKQMSIVDAVDRAHRKGIHLFSAASNSGNLGSMYCPAILTEQVFGIFSTDAVIRESRSLNPSPLDPDSFAIFGENVQLFSEEGPLVRGTSYSTSIAAGLAATLLDFAKQETDKPGFPELSELRKRQQLKRVFREMSRPDGRYHCIRPWKLLNDDNMHEGSRADRNARREQREWIRGTIKRVLQPEKLHE</sequence>
<feature type="domain" description="Peptidase S8/S53" evidence="6">
    <location>
        <begin position="616"/>
        <end position="825"/>
    </location>
</feature>
<dbReference type="Pfam" id="PF00082">
    <property type="entry name" value="Peptidase_S8"/>
    <property type="match status" value="1"/>
</dbReference>
<dbReference type="GO" id="GO:0004252">
    <property type="term" value="F:serine-type endopeptidase activity"/>
    <property type="evidence" value="ECO:0007669"/>
    <property type="project" value="UniProtKB-UniRule"/>
</dbReference>
<evidence type="ECO:0000313" key="8">
    <source>
        <dbReference type="EMBL" id="TRX88535.1"/>
    </source>
</evidence>
<feature type="active site" description="Charge relay system" evidence="5">
    <location>
        <position position="808"/>
    </location>
</feature>
<dbReference type="GO" id="GO:0006508">
    <property type="term" value="P:proteolysis"/>
    <property type="evidence" value="ECO:0007669"/>
    <property type="project" value="UniProtKB-KW"/>
</dbReference>
<dbReference type="STRING" id="2512241.A0A553HKQ3"/>
<dbReference type="Pfam" id="PF24476">
    <property type="entry name" value="DUF7580"/>
    <property type="match status" value="1"/>
</dbReference>
<feature type="domain" description="DUF7580" evidence="7">
    <location>
        <begin position="165"/>
        <end position="536"/>
    </location>
</feature>
<dbReference type="AlphaFoldDB" id="A0A553HKQ3"/>
<dbReference type="Proteomes" id="UP000319160">
    <property type="component" value="Unassembled WGS sequence"/>
</dbReference>
<dbReference type="Gene3D" id="3.40.50.200">
    <property type="entry name" value="Peptidase S8/S53 domain"/>
    <property type="match status" value="1"/>
</dbReference>
<evidence type="ECO:0000259" key="7">
    <source>
        <dbReference type="Pfam" id="PF24476"/>
    </source>
</evidence>
<dbReference type="InterPro" id="IPR050131">
    <property type="entry name" value="Peptidase_S8_subtilisin-like"/>
</dbReference>
<organism evidence="8 9">
    <name type="scientific">Xylaria flabelliformis</name>
    <dbReference type="NCBI Taxonomy" id="2512241"/>
    <lineage>
        <taxon>Eukaryota</taxon>
        <taxon>Fungi</taxon>
        <taxon>Dikarya</taxon>
        <taxon>Ascomycota</taxon>
        <taxon>Pezizomycotina</taxon>
        <taxon>Sordariomycetes</taxon>
        <taxon>Xylariomycetidae</taxon>
        <taxon>Xylariales</taxon>
        <taxon>Xylariaceae</taxon>
        <taxon>Xylaria</taxon>
    </lineage>
</organism>
<dbReference type="EMBL" id="VFLP01000085">
    <property type="protein sequence ID" value="TRX88535.1"/>
    <property type="molecule type" value="Genomic_DNA"/>
</dbReference>
<dbReference type="SUPFAM" id="SSF52743">
    <property type="entry name" value="Subtilisin-like"/>
    <property type="match status" value="1"/>
</dbReference>
<proteinExistence type="inferred from homology"/>
<dbReference type="PANTHER" id="PTHR43806">
    <property type="entry name" value="PEPTIDASE S8"/>
    <property type="match status" value="1"/>
</dbReference>
<evidence type="ECO:0000256" key="3">
    <source>
        <dbReference type="ARBA" id="ARBA00022801"/>
    </source>
</evidence>
<dbReference type="InterPro" id="IPR056002">
    <property type="entry name" value="DUF7580"/>
</dbReference>
<keyword evidence="2 5" id="KW-0645">Protease</keyword>
<accession>A0A553HKQ3</accession>
<dbReference type="InterPro" id="IPR036852">
    <property type="entry name" value="Peptidase_S8/S53_dom_sf"/>
</dbReference>